<dbReference type="Proteomes" id="UP001221757">
    <property type="component" value="Unassembled WGS sequence"/>
</dbReference>
<sequence>SLKESIALRDVLIRYTSPHLELIWEDLSSGITGLQTLEHPSAYMRSLEVDESRSPRYCIAPEILVVFGHVCLEVQQVLDGLAEFLNKSHRQQFSLDPHHRFLKLLESHDSRTKIAYAFLTIQTHLRFADIHIKKYLNSIQHLLTNSISDECVSSADSTVTEVRSDFYCGSTLPELYKLFARPGYFATV</sequence>
<feature type="non-terminal residue" evidence="1">
    <location>
        <position position="188"/>
    </location>
</feature>
<dbReference type="EMBL" id="JARKIE010000012">
    <property type="protein sequence ID" value="KAJ7703612.1"/>
    <property type="molecule type" value="Genomic_DNA"/>
</dbReference>
<proteinExistence type="predicted"/>
<accession>A0AAD7E1A6</accession>
<organism evidence="1 2">
    <name type="scientific">Mycena rosella</name>
    <name type="common">Pink bonnet</name>
    <name type="synonym">Agaricus rosellus</name>
    <dbReference type="NCBI Taxonomy" id="1033263"/>
    <lineage>
        <taxon>Eukaryota</taxon>
        <taxon>Fungi</taxon>
        <taxon>Dikarya</taxon>
        <taxon>Basidiomycota</taxon>
        <taxon>Agaricomycotina</taxon>
        <taxon>Agaricomycetes</taxon>
        <taxon>Agaricomycetidae</taxon>
        <taxon>Agaricales</taxon>
        <taxon>Marasmiineae</taxon>
        <taxon>Mycenaceae</taxon>
        <taxon>Mycena</taxon>
    </lineage>
</organism>
<evidence type="ECO:0000313" key="2">
    <source>
        <dbReference type="Proteomes" id="UP001221757"/>
    </source>
</evidence>
<keyword evidence="2" id="KW-1185">Reference proteome</keyword>
<reference evidence="1" key="1">
    <citation type="submission" date="2023-03" db="EMBL/GenBank/DDBJ databases">
        <title>Massive genome expansion in bonnet fungi (Mycena s.s.) driven by repeated elements and novel gene families across ecological guilds.</title>
        <authorList>
            <consortium name="Lawrence Berkeley National Laboratory"/>
            <person name="Harder C.B."/>
            <person name="Miyauchi S."/>
            <person name="Viragh M."/>
            <person name="Kuo A."/>
            <person name="Thoen E."/>
            <person name="Andreopoulos B."/>
            <person name="Lu D."/>
            <person name="Skrede I."/>
            <person name="Drula E."/>
            <person name="Henrissat B."/>
            <person name="Morin E."/>
            <person name="Kohler A."/>
            <person name="Barry K."/>
            <person name="LaButti K."/>
            <person name="Morin E."/>
            <person name="Salamov A."/>
            <person name="Lipzen A."/>
            <person name="Mereny Z."/>
            <person name="Hegedus B."/>
            <person name="Baldrian P."/>
            <person name="Stursova M."/>
            <person name="Weitz H."/>
            <person name="Taylor A."/>
            <person name="Grigoriev I.V."/>
            <person name="Nagy L.G."/>
            <person name="Martin F."/>
            <person name="Kauserud H."/>
        </authorList>
    </citation>
    <scope>NUCLEOTIDE SEQUENCE</scope>
    <source>
        <strain evidence="1">CBHHK067</strain>
    </source>
</reference>
<dbReference type="AlphaFoldDB" id="A0AAD7E1A6"/>
<name>A0AAD7E1A6_MYCRO</name>
<feature type="non-terminal residue" evidence="1">
    <location>
        <position position="1"/>
    </location>
</feature>
<gene>
    <name evidence="1" type="ORF">B0H17DRAFT_869347</name>
</gene>
<comment type="caution">
    <text evidence="1">The sequence shown here is derived from an EMBL/GenBank/DDBJ whole genome shotgun (WGS) entry which is preliminary data.</text>
</comment>
<protein>
    <submittedName>
        <fullName evidence="1">Uncharacterized protein</fullName>
    </submittedName>
</protein>
<evidence type="ECO:0000313" key="1">
    <source>
        <dbReference type="EMBL" id="KAJ7703612.1"/>
    </source>
</evidence>